<keyword evidence="6" id="KW-0862">Zinc</keyword>
<evidence type="ECO:0000256" key="4">
    <source>
        <dbReference type="ARBA" id="ARBA00022723"/>
    </source>
</evidence>
<evidence type="ECO:0000259" key="10">
    <source>
        <dbReference type="Pfam" id="PF19425"/>
    </source>
</evidence>
<keyword evidence="4" id="KW-0479">Metal-binding</keyword>
<dbReference type="AlphaFoldDB" id="A0A0U3MVM3"/>
<dbReference type="Pfam" id="PF19425">
    <property type="entry name" value="Csd3_N2"/>
    <property type="match status" value="1"/>
</dbReference>
<dbReference type="GO" id="GO:0046872">
    <property type="term" value="F:metal ion binding"/>
    <property type="evidence" value="ECO:0007669"/>
    <property type="project" value="UniProtKB-KW"/>
</dbReference>
<evidence type="ECO:0000256" key="7">
    <source>
        <dbReference type="ARBA" id="ARBA00023049"/>
    </source>
</evidence>
<dbReference type="InterPro" id="IPR050570">
    <property type="entry name" value="Cell_wall_metabolism_enzyme"/>
</dbReference>
<dbReference type="EMBL" id="CP011568">
    <property type="protein sequence ID" value="ALX34889.1"/>
    <property type="molecule type" value="Genomic_DNA"/>
</dbReference>
<dbReference type="Proteomes" id="UP000036700">
    <property type="component" value="Chromosome"/>
</dbReference>
<dbReference type="PANTHER" id="PTHR21666:SF288">
    <property type="entry name" value="CELL DIVISION PROTEIN YTFB"/>
    <property type="match status" value="1"/>
</dbReference>
<evidence type="ECO:0000256" key="6">
    <source>
        <dbReference type="ARBA" id="ARBA00022833"/>
    </source>
</evidence>
<protein>
    <submittedName>
        <fullName evidence="11">Uncharacterized protein</fullName>
    </submittedName>
</protein>
<dbReference type="GO" id="GO:0004222">
    <property type="term" value="F:metalloendopeptidase activity"/>
    <property type="evidence" value="ECO:0007669"/>
    <property type="project" value="TreeGrafter"/>
</dbReference>
<dbReference type="InterPro" id="IPR016047">
    <property type="entry name" value="M23ase_b-sheet_dom"/>
</dbReference>
<evidence type="ECO:0000256" key="3">
    <source>
        <dbReference type="ARBA" id="ARBA00022670"/>
    </source>
</evidence>
<dbReference type="GO" id="GO:0030313">
    <property type="term" value="C:cell envelope"/>
    <property type="evidence" value="ECO:0007669"/>
    <property type="project" value="UniProtKB-SubCell"/>
</dbReference>
<feature type="compositionally biased region" description="Low complexity" evidence="8">
    <location>
        <begin position="35"/>
        <end position="47"/>
    </location>
</feature>
<keyword evidence="12" id="KW-1185">Reference proteome</keyword>
<dbReference type="PANTHER" id="PTHR21666">
    <property type="entry name" value="PEPTIDASE-RELATED"/>
    <property type="match status" value="1"/>
</dbReference>
<feature type="domain" description="Csd3-like second N-terminal" evidence="10">
    <location>
        <begin position="62"/>
        <end position="177"/>
    </location>
</feature>
<dbReference type="STRING" id="445709.ABW99_07565"/>
<feature type="domain" description="M23ase beta-sheet core" evidence="9">
    <location>
        <begin position="190"/>
        <end position="286"/>
    </location>
</feature>
<comment type="cofactor">
    <cofactor evidence="1">
        <name>Zn(2+)</name>
        <dbReference type="ChEBI" id="CHEBI:29105"/>
    </cofactor>
</comment>
<evidence type="ECO:0000313" key="12">
    <source>
        <dbReference type="Proteomes" id="UP000036700"/>
    </source>
</evidence>
<dbReference type="Pfam" id="PF01551">
    <property type="entry name" value="Peptidase_M23"/>
    <property type="match status" value="1"/>
</dbReference>
<dbReference type="KEGG" id="ptx:ABW99_07565"/>
<reference evidence="12" key="1">
    <citation type="submission" date="2015-06" db="EMBL/GenBank/DDBJ databases">
        <authorList>
            <person name="Hoefler B.C."/>
            <person name="Straight P.D."/>
        </authorList>
    </citation>
    <scope>NUCLEOTIDE SEQUENCE [LARGE SCALE GENOMIC DNA]</scope>
    <source>
        <strain evidence="12">DSM 25325</strain>
    </source>
</reference>
<feature type="region of interest" description="Disordered" evidence="8">
    <location>
        <begin position="25"/>
        <end position="51"/>
    </location>
</feature>
<dbReference type="SUPFAM" id="SSF51261">
    <property type="entry name" value="Duplicated hybrid motif"/>
    <property type="match status" value="1"/>
</dbReference>
<accession>A0A0U3MVM3</accession>
<name>A0A0U3MVM3_9BURK</name>
<dbReference type="InterPro" id="IPR011055">
    <property type="entry name" value="Dup_hybrid_motif"/>
</dbReference>
<dbReference type="InterPro" id="IPR045834">
    <property type="entry name" value="Csd3_N2"/>
</dbReference>
<dbReference type="Gene3D" id="3.10.450.350">
    <property type="match status" value="1"/>
</dbReference>
<keyword evidence="3" id="KW-0645">Protease</keyword>
<evidence type="ECO:0000259" key="9">
    <source>
        <dbReference type="Pfam" id="PF01551"/>
    </source>
</evidence>
<comment type="subcellular location">
    <subcellularLocation>
        <location evidence="2">Cell envelope</location>
    </subcellularLocation>
</comment>
<dbReference type="GO" id="GO:0006508">
    <property type="term" value="P:proteolysis"/>
    <property type="evidence" value="ECO:0007669"/>
    <property type="project" value="UniProtKB-KW"/>
</dbReference>
<evidence type="ECO:0000256" key="1">
    <source>
        <dbReference type="ARBA" id="ARBA00001947"/>
    </source>
</evidence>
<keyword evidence="7" id="KW-0482">Metalloprotease</keyword>
<proteinExistence type="predicted"/>
<evidence type="ECO:0000313" key="11">
    <source>
        <dbReference type="EMBL" id="ALX34889.1"/>
    </source>
</evidence>
<organism evidence="11 12">
    <name type="scientific">Pandoraea thiooxydans</name>
    <dbReference type="NCBI Taxonomy" id="445709"/>
    <lineage>
        <taxon>Bacteria</taxon>
        <taxon>Pseudomonadati</taxon>
        <taxon>Pseudomonadota</taxon>
        <taxon>Betaproteobacteria</taxon>
        <taxon>Burkholderiales</taxon>
        <taxon>Burkholderiaceae</taxon>
        <taxon>Pandoraea</taxon>
    </lineage>
</organism>
<gene>
    <name evidence="11" type="ORF">ABW99_07565</name>
</gene>
<dbReference type="CDD" id="cd12797">
    <property type="entry name" value="M23_peptidase"/>
    <property type="match status" value="1"/>
</dbReference>
<sequence length="318" mass="33792">MLGLAVIAVTPRSIEYLSGHAAAPTDDALDPGNGASSTASDAAAARPATPPAAAPYVTRSVTIEHSFDSAALKAGVSPQVAASLVKAFSAKVDFRRDLQKGDSFTLVFKRDPGDAGDVAADGKPVAAKIDLGSTTHTIYWYRKPGGTGSYYTLNGNSTLPAFSRYPIAFTRVSSPFSLARFDPVLKRVRPHDGVDLAAPVGTPVHATATGRVKFVGWQRGYGKVVILSNPNDFSTLFAHLSRFAHGLRRGQAVHRGQVIGYVGETGWATGPHLHFELRRDNVPVNPLTARLPVEHRLKGADREHFASQAQALASFLSS</sequence>
<evidence type="ECO:0000256" key="2">
    <source>
        <dbReference type="ARBA" id="ARBA00004196"/>
    </source>
</evidence>
<dbReference type="Gene3D" id="2.70.70.10">
    <property type="entry name" value="Glucose Permease (Domain IIA)"/>
    <property type="match status" value="1"/>
</dbReference>
<evidence type="ECO:0000256" key="8">
    <source>
        <dbReference type="SAM" id="MobiDB-lite"/>
    </source>
</evidence>
<evidence type="ECO:0000256" key="5">
    <source>
        <dbReference type="ARBA" id="ARBA00022801"/>
    </source>
</evidence>
<keyword evidence="5" id="KW-0378">Hydrolase</keyword>